<dbReference type="Proteomes" id="UP000192527">
    <property type="component" value="Chromosome"/>
</dbReference>
<protein>
    <recommendedName>
        <fullName evidence="11">Regulatory protein MsrR</fullName>
    </recommendedName>
</protein>
<evidence type="ECO:0000256" key="2">
    <source>
        <dbReference type="ARBA" id="ARBA00006068"/>
    </source>
</evidence>
<dbReference type="OrthoDB" id="9782542at2"/>
<evidence type="ECO:0000256" key="9">
    <source>
        <dbReference type="ARBA" id="ARBA00023163"/>
    </source>
</evidence>
<accession>A0A1W6A142</accession>
<dbReference type="GO" id="GO:0005886">
    <property type="term" value="C:plasma membrane"/>
    <property type="evidence" value="ECO:0007669"/>
    <property type="project" value="UniProtKB-SubCell"/>
</dbReference>
<evidence type="ECO:0000256" key="10">
    <source>
        <dbReference type="ARBA" id="ARBA00037178"/>
    </source>
</evidence>
<evidence type="ECO:0000313" key="14">
    <source>
        <dbReference type="Proteomes" id="UP000192527"/>
    </source>
</evidence>
<dbReference type="PANTHER" id="PTHR33392:SF8">
    <property type="entry name" value="REGULATORY PROTEIN MSRR"/>
    <property type="match status" value="1"/>
</dbReference>
<dbReference type="Gene3D" id="3.40.630.190">
    <property type="entry name" value="LCP protein"/>
    <property type="match status" value="1"/>
</dbReference>
<dbReference type="AlphaFoldDB" id="A0A1W6A142"/>
<dbReference type="NCBIfam" id="TIGR00350">
    <property type="entry name" value="lytR_cpsA_psr"/>
    <property type="match status" value="1"/>
</dbReference>
<evidence type="ECO:0000256" key="11">
    <source>
        <dbReference type="ARBA" id="ARBA00040752"/>
    </source>
</evidence>
<evidence type="ECO:0000256" key="4">
    <source>
        <dbReference type="ARBA" id="ARBA00022692"/>
    </source>
</evidence>
<evidence type="ECO:0000256" key="8">
    <source>
        <dbReference type="ARBA" id="ARBA00023136"/>
    </source>
</evidence>
<name>A0A1W6A142_9BACI</name>
<dbReference type="PANTHER" id="PTHR33392">
    <property type="entry name" value="POLYISOPRENYL-TEICHOIC ACID--PEPTIDOGLYCAN TEICHOIC ACID TRANSFERASE TAGU"/>
    <property type="match status" value="1"/>
</dbReference>
<dbReference type="KEGG" id="hmn:HM131_14760"/>
<evidence type="ECO:0000256" key="5">
    <source>
        <dbReference type="ARBA" id="ARBA00022968"/>
    </source>
</evidence>
<dbReference type="InterPro" id="IPR050922">
    <property type="entry name" value="LytR/CpsA/Psr_CW_biosynth"/>
</dbReference>
<reference evidence="13 14" key="1">
    <citation type="submission" date="2017-04" db="EMBL/GenBank/DDBJ databases">
        <title>The whole genome sequencing and assembly of Halobacillus mangrovi strain.</title>
        <authorList>
            <person name="Lee S.-J."/>
            <person name="Park M.-K."/>
            <person name="Kim J.-Y."/>
            <person name="Lee Y.-J."/>
            <person name="Yi H."/>
            <person name="Bahn Y.-S."/>
            <person name="Kim J.F."/>
            <person name="Lee D.-W."/>
        </authorList>
    </citation>
    <scope>NUCLEOTIDE SEQUENCE [LARGE SCALE GENOMIC DNA]</scope>
    <source>
        <strain evidence="13 14">KTB 131</strain>
    </source>
</reference>
<evidence type="ECO:0000256" key="1">
    <source>
        <dbReference type="ARBA" id="ARBA00004401"/>
    </source>
</evidence>
<keyword evidence="4" id="KW-0812">Transmembrane</keyword>
<evidence type="ECO:0000256" key="3">
    <source>
        <dbReference type="ARBA" id="ARBA00022475"/>
    </source>
</evidence>
<dbReference type="STRING" id="402384.HM131_14760"/>
<evidence type="ECO:0000256" key="7">
    <source>
        <dbReference type="ARBA" id="ARBA00023015"/>
    </source>
</evidence>
<organism evidence="13 14">
    <name type="scientific">Halobacillus mangrovi</name>
    <dbReference type="NCBI Taxonomy" id="402384"/>
    <lineage>
        <taxon>Bacteria</taxon>
        <taxon>Bacillati</taxon>
        <taxon>Bacillota</taxon>
        <taxon>Bacilli</taxon>
        <taxon>Bacillales</taxon>
        <taxon>Bacillaceae</taxon>
        <taxon>Halobacillus</taxon>
    </lineage>
</organism>
<proteinExistence type="inferred from homology"/>
<keyword evidence="9" id="KW-0804">Transcription</keyword>
<comment type="similarity">
    <text evidence="2">Belongs to the LytR/CpsA/Psr (LCP) family.</text>
</comment>
<keyword evidence="3" id="KW-1003">Cell membrane</keyword>
<keyword evidence="8" id="KW-0472">Membrane</keyword>
<feature type="domain" description="Cell envelope-related transcriptional attenuator" evidence="12">
    <location>
        <begin position="100"/>
        <end position="248"/>
    </location>
</feature>
<keyword evidence="6" id="KW-1133">Transmembrane helix</keyword>
<dbReference type="EMBL" id="CP020772">
    <property type="protein sequence ID" value="ARI79224.1"/>
    <property type="molecule type" value="Genomic_DNA"/>
</dbReference>
<comment type="subcellular location">
    <subcellularLocation>
        <location evidence="1">Cell membrane</location>
        <topology evidence="1">Single-pass type II membrane protein</topology>
    </subcellularLocation>
</comment>
<keyword evidence="14" id="KW-1185">Reference proteome</keyword>
<comment type="function">
    <text evidence="10">Involved in SarA attenuation. Affects resistance to oxacillin and teicoplanin, as well as the synthesis of virulence factors.</text>
</comment>
<dbReference type="Pfam" id="PF03816">
    <property type="entry name" value="LytR_cpsA_psr"/>
    <property type="match status" value="1"/>
</dbReference>
<dbReference type="InterPro" id="IPR004474">
    <property type="entry name" value="LytR_CpsA_psr"/>
</dbReference>
<gene>
    <name evidence="13" type="ORF">HM131_14760</name>
</gene>
<evidence type="ECO:0000313" key="13">
    <source>
        <dbReference type="EMBL" id="ARI79224.1"/>
    </source>
</evidence>
<keyword evidence="7" id="KW-0805">Transcription regulation</keyword>
<dbReference type="GO" id="GO:0071555">
    <property type="term" value="P:cell wall organization"/>
    <property type="evidence" value="ECO:0007669"/>
    <property type="project" value="UniProtKB-KW"/>
</dbReference>
<evidence type="ECO:0000256" key="6">
    <source>
        <dbReference type="ARBA" id="ARBA00022989"/>
    </source>
</evidence>
<sequence length="337" mass="38073">MIALSNSRRLRKKHQKKRKLKLTLGLFALAILLTLGYSGFEYISGKQQALGSSSAEAEENNSLEETKSKYKDSFNGVDNKDHKINVLLLGIDQRDNEIPRTDTIMIAQYDTKAGTTKIASLMRDTYVNIPDHGYNKINAAFAIGGPELLRQTISENFGIELEYYSIVDFEGFTQVVDTVTPEGLEVDVEKDMYYKSQGGATHIDLEAGTQNLNGEELLGYVRYRSDSQGDYGRVERQQEVINLLKEEIISIKGVLKAPRLIGTLQPYIDTNMGSGKILKLGKEYLLNPVEEVETLRIPTDDNVWNERKEYPIGLVLAHDEEKTKKTLQDYFEEEESS</sequence>
<keyword evidence="5" id="KW-0735">Signal-anchor</keyword>
<evidence type="ECO:0000259" key="12">
    <source>
        <dbReference type="Pfam" id="PF03816"/>
    </source>
</evidence>